<organism evidence="2 3">
    <name type="scientific">Zizania palustris</name>
    <name type="common">Northern wild rice</name>
    <dbReference type="NCBI Taxonomy" id="103762"/>
    <lineage>
        <taxon>Eukaryota</taxon>
        <taxon>Viridiplantae</taxon>
        <taxon>Streptophyta</taxon>
        <taxon>Embryophyta</taxon>
        <taxon>Tracheophyta</taxon>
        <taxon>Spermatophyta</taxon>
        <taxon>Magnoliopsida</taxon>
        <taxon>Liliopsida</taxon>
        <taxon>Poales</taxon>
        <taxon>Poaceae</taxon>
        <taxon>BOP clade</taxon>
        <taxon>Oryzoideae</taxon>
        <taxon>Oryzeae</taxon>
        <taxon>Zizaniinae</taxon>
        <taxon>Zizania</taxon>
    </lineage>
</organism>
<feature type="compositionally biased region" description="Polar residues" evidence="1">
    <location>
        <begin position="1"/>
        <end position="19"/>
    </location>
</feature>
<evidence type="ECO:0000256" key="1">
    <source>
        <dbReference type="SAM" id="MobiDB-lite"/>
    </source>
</evidence>
<dbReference type="Proteomes" id="UP000729402">
    <property type="component" value="Unassembled WGS sequence"/>
</dbReference>
<feature type="region of interest" description="Disordered" evidence="1">
    <location>
        <begin position="89"/>
        <end position="114"/>
    </location>
</feature>
<reference evidence="2" key="1">
    <citation type="journal article" date="2021" name="bioRxiv">
        <title>Whole Genome Assembly and Annotation of Northern Wild Rice, Zizania palustris L., Supports a Whole Genome Duplication in the Zizania Genus.</title>
        <authorList>
            <person name="Haas M."/>
            <person name="Kono T."/>
            <person name="Macchietto M."/>
            <person name="Millas R."/>
            <person name="McGilp L."/>
            <person name="Shao M."/>
            <person name="Duquette J."/>
            <person name="Hirsch C.N."/>
            <person name="Kimball J."/>
        </authorList>
    </citation>
    <scope>NUCLEOTIDE SEQUENCE</scope>
    <source>
        <tissue evidence="2">Fresh leaf tissue</tissue>
    </source>
</reference>
<feature type="region of interest" description="Disordered" evidence="1">
    <location>
        <begin position="1"/>
        <end position="34"/>
    </location>
</feature>
<accession>A0A8J5REF7</accession>
<reference evidence="2" key="2">
    <citation type="submission" date="2021-02" db="EMBL/GenBank/DDBJ databases">
        <authorList>
            <person name="Kimball J.A."/>
            <person name="Haas M.W."/>
            <person name="Macchietto M."/>
            <person name="Kono T."/>
            <person name="Duquette J."/>
            <person name="Shao M."/>
        </authorList>
    </citation>
    <scope>NUCLEOTIDE SEQUENCE</scope>
    <source>
        <tissue evidence="2">Fresh leaf tissue</tissue>
    </source>
</reference>
<dbReference type="AlphaFoldDB" id="A0A8J5REF7"/>
<gene>
    <name evidence="2" type="ORF">GUJ93_ZPchr0001g30477</name>
</gene>
<dbReference type="EMBL" id="JAAALK010000288">
    <property type="protein sequence ID" value="KAG8052076.1"/>
    <property type="molecule type" value="Genomic_DNA"/>
</dbReference>
<sequence>MLHSTSNLMHPQYLNNTPFNREGANSVMSSMQKQNHPPEYQFRASDQATHMSRVQCTRPNNRHLIDDSNIGSSFMIPQEMHRTISAVEHRHGSHPLSSDSVNNTNGSSQEDTSNNAEQISNSFLLADMPFFNHAYLEVQSFLSKKQLCTPWVEVVASIILKGNLNFISSCVP</sequence>
<evidence type="ECO:0000313" key="3">
    <source>
        <dbReference type="Proteomes" id="UP000729402"/>
    </source>
</evidence>
<keyword evidence="3" id="KW-1185">Reference proteome</keyword>
<evidence type="ECO:0000313" key="2">
    <source>
        <dbReference type="EMBL" id="KAG8052076.1"/>
    </source>
</evidence>
<feature type="compositionally biased region" description="Polar residues" evidence="1">
    <location>
        <begin position="95"/>
        <end position="114"/>
    </location>
</feature>
<comment type="caution">
    <text evidence="2">The sequence shown here is derived from an EMBL/GenBank/DDBJ whole genome shotgun (WGS) entry which is preliminary data.</text>
</comment>
<name>A0A8J5REF7_ZIZPA</name>
<proteinExistence type="predicted"/>
<protein>
    <submittedName>
        <fullName evidence="2">Uncharacterized protein</fullName>
    </submittedName>
</protein>